<dbReference type="EMBL" id="BQKE01000005">
    <property type="protein sequence ID" value="GJM64359.1"/>
    <property type="molecule type" value="Genomic_DNA"/>
</dbReference>
<proteinExistence type="predicted"/>
<evidence type="ECO:0000313" key="2">
    <source>
        <dbReference type="Proteomes" id="UP001310022"/>
    </source>
</evidence>
<dbReference type="AlphaFoldDB" id="A0AAN5AME9"/>
<keyword evidence="2" id="KW-1185">Reference proteome</keyword>
<protein>
    <submittedName>
        <fullName evidence="1">Uncharacterized protein</fullName>
    </submittedName>
</protein>
<sequence length="61" mass="7042">MSACLIARIRNSVLIMAGAIPNNFARIALQMFKNIQNRDLYFQFSSDDGFKYMLSQLSFFL</sequence>
<organism evidence="1 2">
    <name type="scientific">Persicobacter diffluens</name>
    <dbReference type="NCBI Taxonomy" id="981"/>
    <lineage>
        <taxon>Bacteria</taxon>
        <taxon>Pseudomonadati</taxon>
        <taxon>Bacteroidota</taxon>
        <taxon>Cytophagia</taxon>
        <taxon>Cytophagales</taxon>
        <taxon>Persicobacteraceae</taxon>
        <taxon>Persicobacter</taxon>
    </lineage>
</organism>
<gene>
    <name evidence="1" type="ORF">PEDI_49110</name>
</gene>
<reference evidence="1 2" key="1">
    <citation type="submission" date="2021-12" db="EMBL/GenBank/DDBJ databases">
        <title>Genome sequencing of bacteria with rrn-lacking chromosome and rrn-plasmid.</title>
        <authorList>
            <person name="Anda M."/>
            <person name="Iwasaki W."/>
        </authorList>
    </citation>
    <scope>NUCLEOTIDE SEQUENCE [LARGE SCALE GENOMIC DNA]</scope>
    <source>
        <strain evidence="1 2">NBRC 15940</strain>
    </source>
</reference>
<accession>A0AAN5AME9</accession>
<dbReference type="Proteomes" id="UP001310022">
    <property type="component" value="Unassembled WGS sequence"/>
</dbReference>
<evidence type="ECO:0000313" key="1">
    <source>
        <dbReference type="EMBL" id="GJM64359.1"/>
    </source>
</evidence>
<comment type="caution">
    <text evidence="1">The sequence shown here is derived from an EMBL/GenBank/DDBJ whole genome shotgun (WGS) entry which is preliminary data.</text>
</comment>
<name>A0AAN5AME9_9BACT</name>